<evidence type="ECO:0000313" key="3">
    <source>
        <dbReference type="EMBL" id="BAH35227.1"/>
    </source>
</evidence>
<dbReference type="PATRIC" id="fig|234621.6.peg.5069"/>
<dbReference type="RefSeq" id="WP_020908710.1">
    <property type="nucleotide sequence ID" value="NC_012490.1"/>
</dbReference>
<gene>
    <name evidence="3" type="ordered locus">RER_45190</name>
</gene>
<protein>
    <submittedName>
        <fullName evidence="3">Putative S12 family peptidase</fullName>
        <ecNumber evidence="3">3.4.-.-</ecNumber>
    </submittedName>
</protein>
<name>C0ZMG9_RHOE4</name>
<dbReference type="HOGENOM" id="CLU_020027_2_3_11"/>
<dbReference type="GO" id="GO:0016787">
    <property type="term" value="F:hydrolase activity"/>
    <property type="evidence" value="ECO:0007669"/>
    <property type="project" value="UniProtKB-KW"/>
</dbReference>
<dbReference type="PANTHER" id="PTHR46825:SF7">
    <property type="entry name" value="D-ALANYL-D-ALANINE CARBOXYPEPTIDASE"/>
    <property type="match status" value="1"/>
</dbReference>
<dbReference type="Gene3D" id="3.40.710.10">
    <property type="entry name" value="DD-peptidase/beta-lactamase superfamily"/>
    <property type="match status" value="1"/>
</dbReference>
<dbReference type="Pfam" id="PF00144">
    <property type="entry name" value="Beta-lactamase"/>
    <property type="match status" value="1"/>
</dbReference>
<dbReference type="PANTHER" id="PTHR46825">
    <property type="entry name" value="D-ALANYL-D-ALANINE-CARBOXYPEPTIDASE/ENDOPEPTIDASE AMPH"/>
    <property type="match status" value="1"/>
</dbReference>
<keyword evidence="3" id="KW-0378">Hydrolase</keyword>
<dbReference type="SUPFAM" id="SSF56601">
    <property type="entry name" value="beta-lactamase/transpeptidase-like"/>
    <property type="match status" value="1"/>
</dbReference>
<dbReference type="KEGG" id="rer:RER_45190"/>
<dbReference type="InterPro" id="IPR050491">
    <property type="entry name" value="AmpC-like"/>
</dbReference>
<reference evidence="3 4" key="2">
    <citation type="journal article" date="2006" name="Environ. Microbiol.">
        <title>Sequence analysis of three plasmids harboured in Rhodococcus erythropolis strain PR4.</title>
        <authorList>
            <person name="Sekine M."/>
            <person name="Tanikawa S."/>
            <person name="Omata S."/>
            <person name="Saito M."/>
            <person name="Fujisawa T."/>
            <person name="Tsukatani N."/>
            <person name="Tajima T."/>
            <person name="Sekigawa T."/>
            <person name="Kosugi H."/>
            <person name="Matsuo Y."/>
            <person name="Nishiko R."/>
            <person name="Imamura K."/>
            <person name="Ito M."/>
            <person name="Narita H."/>
            <person name="Tago S."/>
            <person name="Fujita N."/>
            <person name="Harayama S."/>
        </authorList>
    </citation>
    <scope>NUCLEOTIDE SEQUENCE [LARGE SCALE GENOMIC DNA]</scope>
    <source>
        <strain evidence="4">PR4 / NBRC 100887</strain>
    </source>
</reference>
<dbReference type="Proteomes" id="UP000002204">
    <property type="component" value="Chromosome"/>
</dbReference>
<proteinExistence type="predicted"/>
<dbReference type="eggNOG" id="COG1680">
    <property type="taxonomic scope" value="Bacteria"/>
</dbReference>
<dbReference type="EC" id="3.4.-.-" evidence="3"/>
<dbReference type="MEROPS" id="S12.003"/>
<sequence length="394" mass="40691">MRSYLLVAAVIIGATTALIGCSTLQRAVEIQSDLDGLTRSGVVGSIATLDDGTTTAVMTSGVPNRTNGDSIGKNDRVRIGSVTKTFTASLVLQLVAEGKVDLDAPIEQYLPGLLHGSDMDGSGTDGSGTDGSDMDGSGTDGSGTDGSGTDGSAITVRQLLQHRSGLPEFAGEPGADEWIAANEDRTLTPSAAVAIALGKPAQFVPGTSFVYTNTNYIVLGMLVESVTGRSYADELQSRILDPLDLEDTYLPAAGERDIRGDHLTGYQDLDGGLTDVSRTEPSIPWSAGAMVSTGTDLNAFWRALLDGQVVPAEQLAEMTTPQVGATEAEGLGYGMGVGATELPCGVTYTGHSGGIYGYYTLSGATPDRAFTVTLTSTPKDQPDTVAILSHALCP</sequence>
<dbReference type="InterPro" id="IPR001466">
    <property type="entry name" value="Beta-lactam-related"/>
</dbReference>
<evidence type="ECO:0000313" key="4">
    <source>
        <dbReference type="Proteomes" id="UP000002204"/>
    </source>
</evidence>
<dbReference type="AlphaFoldDB" id="C0ZMG9"/>
<evidence type="ECO:0000259" key="2">
    <source>
        <dbReference type="Pfam" id="PF00144"/>
    </source>
</evidence>
<dbReference type="InterPro" id="IPR012338">
    <property type="entry name" value="Beta-lactam/transpept-like"/>
</dbReference>
<dbReference type="EMBL" id="AP008957">
    <property type="protein sequence ID" value="BAH35227.1"/>
    <property type="molecule type" value="Genomic_DNA"/>
</dbReference>
<evidence type="ECO:0000256" key="1">
    <source>
        <dbReference type="SAM" id="MobiDB-lite"/>
    </source>
</evidence>
<feature type="region of interest" description="Disordered" evidence="1">
    <location>
        <begin position="115"/>
        <end position="151"/>
    </location>
</feature>
<accession>C0ZMG9</accession>
<organism evidence="3 4">
    <name type="scientific">Rhodococcus erythropolis (strain PR4 / NBRC 100887)</name>
    <dbReference type="NCBI Taxonomy" id="234621"/>
    <lineage>
        <taxon>Bacteria</taxon>
        <taxon>Bacillati</taxon>
        <taxon>Actinomycetota</taxon>
        <taxon>Actinomycetes</taxon>
        <taxon>Mycobacteriales</taxon>
        <taxon>Nocardiaceae</taxon>
        <taxon>Rhodococcus</taxon>
        <taxon>Rhodococcus erythropolis group</taxon>
    </lineage>
</organism>
<reference evidence="4" key="1">
    <citation type="submission" date="2005-03" db="EMBL/GenBank/DDBJ databases">
        <title>Comparison of the complete genome sequences of Rhodococcus erythropolis PR4 and Rhodococcus opacus B4.</title>
        <authorList>
            <person name="Takarada H."/>
            <person name="Sekine M."/>
            <person name="Hosoyama A."/>
            <person name="Yamada R."/>
            <person name="Fujisawa T."/>
            <person name="Omata S."/>
            <person name="Shimizu A."/>
            <person name="Tsukatani N."/>
            <person name="Tanikawa S."/>
            <person name="Fujita N."/>
            <person name="Harayama S."/>
        </authorList>
    </citation>
    <scope>NUCLEOTIDE SEQUENCE [LARGE SCALE GENOMIC DNA]</scope>
    <source>
        <strain evidence="4">PR4 / NBRC 100887</strain>
    </source>
</reference>
<feature type="domain" description="Beta-lactamase-related" evidence="2">
    <location>
        <begin position="45"/>
        <end position="379"/>
    </location>
</feature>
<feature type="compositionally biased region" description="Gly residues" evidence="1">
    <location>
        <begin position="138"/>
        <end position="149"/>
    </location>
</feature>
<dbReference type="PROSITE" id="PS51257">
    <property type="entry name" value="PROKAR_LIPOPROTEIN"/>
    <property type="match status" value="1"/>
</dbReference>